<feature type="non-terminal residue" evidence="2">
    <location>
        <position position="136"/>
    </location>
</feature>
<dbReference type="InterPro" id="IPR023213">
    <property type="entry name" value="CAT-like_dom_sf"/>
</dbReference>
<feature type="domain" description="Condensation" evidence="1">
    <location>
        <begin position="2"/>
        <end position="133"/>
    </location>
</feature>
<sequence>LAHQDVPFERLVEELAPSRSMARHPLFQVILTMQNTLDVMELDLPGVATAESAAAGDWEVTKFDVDVLVREAFDADGVPAGVRGSIGVAADLFDEQWAGRIAAGWVRVLELLAGDPGMRLSAVEVLDAGERRRVLT</sequence>
<dbReference type="AlphaFoldDB" id="A0A6G3XPA0"/>
<dbReference type="InterPro" id="IPR001242">
    <property type="entry name" value="Condensation_dom"/>
</dbReference>
<evidence type="ECO:0000259" key="1">
    <source>
        <dbReference type="Pfam" id="PF00668"/>
    </source>
</evidence>
<dbReference type="GO" id="GO:0008610">
    <property type="term" value="P:lipid biosynthetic process"/>
    <property type="evidence" value="ECO:0007669"/>
    <property type="project" value="UniProtKB-ARBA"/>
</dbReference>
<dbReference type="Pfam" id="PF00668">
    <property type="entry name" value="Condensation"/>
    <property type="match status" value="1"/>
</dbReference>
<name>A0A6G3XPA0_9ACTN</name>
<comment type="caution">
    <text evidence="2">The sequence shown here is derived from an EMBL/GenBank/DDBJ whole genome shotgun (WGS) entry which is preliminary data.</text>
</comment>
<feature type="non-terminal residue" evidence="2">
    <location>
        <position position="1"/>
    </location>
</feature>
<protein>
    <recommendedName>
        <fullName evidence="1">Condensation domain-containing protein</fullName>
    </recommendedName>
</protein>
<dbReference type="Gene3D" id="3.30.559.30">
    <property type="entry name" value="Nonribosomal peptide synthetase, condensation domain"/>
    <property type="match status" value="1"/>
</dbReference>
<dbReference type="GO" id="GO:0003824">
    <property type="term" value="F:catalytic activity"/>
    <property type="evidence" value="ECO:0007669"/>
    <property type="project" value="InterPro"/>
</dbReference>
<proteinExistence type="predicted"/>
<dbReference type="SUPFAM" id="SSF52777">
    <property type="entry name" value="CoA-dependent acyltransferases"/>
    <property type="match status" value="1"/>
</dbReference>
<dbReference type="Gene3D" id="3.30.559.10">
    <property type="entry name" value="Chloramphenicol acetyltransferase-like domain"/>
    <property type="match status" value="1"/>
</dbReference>
<accession>A0A6G3XPA0</accession>
<dbReference type="EMBL" id="JAAGMN010008157">
    <property type="protein sequence ID" value="NEE19639.1"/>
    <property type="molecule type" value="Genomic_DNA"/>
</dbReference>
<organism evidence="2">
    <name type="scientific">Streptomyces sp. SID7499</name>
    <dbReference type="NCBI Taxonomy" id="2706086"/>
    <lineage>
        <taxon>Bacteria</taxon>
        <taxon>Bacillati</taxon>
        <taxon>Actinomycetota</taxon>
        <taxon>Actinomycetes</taxon>
        <taxon>Kitasatosporales</taxon>
        <taxon>Streptomycetaceae</taxon>
        <taxon>Streptomyces</taxon>
    </lineage>
</organism>
<evidence type="ECO:0000313" key="2">
    <source>
        <dbReference type="EMBL" id="NEE19639.1"/>
    </source>
</evidence>
<gene>
    <name evidence="2" type="ORF">G3M58_75880</name>
</gene>
<reference evidence="2" key="1">
    <citation type="submission" date="2020-01" db="EMBL/GenBank/DDBJ databases">
        <title>Insect and environment-associated Actinomycetes.</title>
        <authorList>
            <person name="Currrie C."/>
            <person name="Chevrette M."/>
            <person name="Carlson C."/>
            <person name="Stubbendieck R."/>
            <person name="Wendt-Pienkowski E."/>
        </authorList>
    </citation>
    <scope>NUCLEOTIDE SEQUENCE</scope>
    <source>
        <strain evidence="2">SID7499</strain>
    </source>
</reference>